<reference evidence="8" key="1">
    <citation type="submission" date="2017-02" db="UniProtKB">
        <authorList>
            <consortium name="WormBaseParasite"/>
        </authorList>
    </citation>
    <scope>IDENTIFICATION</scope>
</reference>
<evidence type="ECO:0000256" key="1">
    <source>
        <dbReference type="ARBA" id="ARBA00022723"/>
    </source>
</evidence>
<feature type="disulfide bond" evidence="4">
    <location>
        <begin position="301"/>
        <end position="311"/>
    </location>
</feature>
<keyword evidence="2" id="KW-0862">Zinc</keyword>
<dbReference type="PROSITE" id="PS00022">
    <property type="entry name" value="EGF_1"/>
    <property type="match status" value="1"/>
</dbReference>
<evidence type="ECO:0000256" key="4">
    <source>
        <dbReference type="PROSITE-ProRule" id="PRU00076"/>
    </source>
</evidence>
<dbReference type="Gene3D" id="3.40.390.10">
    <property type="entry name" value="Collagenase (Catalytic Domain)"/>
    <property type="match status" value="1"/>
</dbReference>
<evidence type="ECO:0000256" key="3">
    <source>
        <dbReference type="ARBA" id="ARBA00023049"/>
    </source>
</evidence>
<sequence>MGCINIFLKLSIALCFYIFLNTHVNSSKNSSYTFNVSYCIQNDTKDKKSPKINELNIKTGLEMISNRLCIKFLKQPCYEEKKNCTIKCTKTCPKKCKVSSICEKQKKCKKSKNCKKQCTKKKICKKQRKCKKPIKKCTTSCSEISLPLNITPPFIRFLYDKKNETSDYYFNASATLCKEKVYDMKINDECNKKPGCVTKKVMMYLGLIPTVRRRDRNYHIFVLNDDIDPKYRMEYSILGNVSLADIDYDFSSIAHFPDTYRALKNKRTYFRKQLNDSQVKVTGQEIGPAFTDLKWLYFAHCKNKFYSSVKCFNDAYPKSDGSNECECPTGYTGKTCEDLEFKNSSCSKRINITESRIKKQLNFSEIANCTVELIAPKEKQIRISVLETNCTSKNPCFEHDCLQIKYFRDMATTGLCLCGQIKSTSLYTHGNKGLIQYTGKQKGHYAYLEYYAYP</sequence>
<dbReference type="GO" id="GO:0004222">
    <property type="term" value="F:metalloendopeptidase activity"/>
    <property type="evidence" value="ECO:0007669"/>
    <property type="project" value="TreeGrafter"/>
</dbReference>
<evidence type="ECO:0000256" key="5">
    <source>
        <dbReference type="SAM" id="SignalP"/>
    </source>
</evidence>
<keyword evidence="3" id="KW-0645">Protease</keyword>
<feature type="chain" id="PRO_5005894533" evidence="5">
    <location>
        <begin position="27"/>
        <end position="454"/>
    </location>
</feature>
<dbReference type="Proteomes" id="UP000046392">
    <property type="component" value="Unplaced"/>
</dbReference>
<protein>
    <submittedName>
        <fullName evidence="8">EGF-like domain-containing protein</fullName>
    </submittedName>
</protein>
<keyword evidence="3" id="KW-0482">Metalloprotease</keyword>
<dbReference type="SUPFAM" id="SSF55486">
    <property type="entry name" value="Metalloproteases ('zincins'), catalytic domain"/>
    <property type="match status" value="1"/>
</dbReference>
<keyword evidence="4" id="KW-0245">EGF-like domain</keyword>
<comment type="caution">
    <text evidence="4">Lacks conserved residue(s) required for the propagation of feature annotation.</text>
</comment>
<dbReference type="GO" id="GO:0046872">
    <property type="term" value="F:metal ion binding"/>
    <property type="evidence" value="ECO:0007669"/>
    <property type="project" value="UniProtKB-KW"/>
</dbReference>
<organism evidence="7 8">
    <name type="scientific">Strongyloides papillosus</name>
    <name type="common">Intestinal threadworm</name>
    <dbReference type="NCBI Taxonomy" id="174720"/>
    <lineage>
        <taxon>Eukaryota</taxon>
        <taxon>Metazoa</taxon>
        <taxon>Ecdysozoa</taxon>
        <taxon>Nematoda</taxon>
        <taxon>Chromadorea</taxon>
        <taxon>Rhabditida</taxon>
        <taxon>Tylenchina</taxon>
        <taxon>Panagrolaimomorpha</taxon>
        <taxon>Strongyloidoidea</taxon>
        <taxon>Strongyloididae</taxon>
        <taxon>Strongyloides</taxon>
    </lineage>
</organism>
<dbReference type="Pfam" id="PF01400">
    <property type="entry name" value="Astacin"/>
    <property type="match status" value="1"/>
</dbReference>
<keyword evidence="3" id="KW-0378">Hydrolase</keyword>
<keyword evidence="7" id="KW-1185">Reference proteome</keyword>
<dbReference type="PANTHER" id="PTHR10127">
    <property type="entry name" value="DISCOIDIN, CUB, EGF, LAMININ , AND ZINC METALLOPROTEASE DOMAIN CONTAINING"/>
    <property type="match status" value="1"/>
</dbReference>
<proteinExistence type="predicted"/>
<feature type="disulfide bond" evidence="4">
    <location>
        <begin position="327"/>
        <end position="336"/>
    </location>
</feature>
<keyword evidence="5" id="KW-0732">Signal</keyword>
<dbReference type="InterPro" id="IPR024079">
    <property type="entry name" value="MetalloPept_cat_dom_sf"/>
</dbReference>
<evidence type="ECO:0000256" key="2">
    <source>
        <dbReference type="ARBA" id="ARBA00022833"/>
    </source>
</evidence>
<dbReference type="PROSITE" id="PS50026">
    <property type="entry name" value="EGF_3"/>
    <property type="match status" value="1"/>
</dbReference>
<evidence type="ECO:0000259" key="6">
    <source>
        <dbReference type="PROSITE" id="PS50026"/>
    </source>
</evidence>
<accession>A0A0N5BKX0</accession>
<dbReference type="AlphaFoldDB" id="A0A0N5BKX0"/>
<feature type="domain" description="EGF-like" evidence="6">
    <location>
        <begin position="297"/>
        <end position="337"/>
    </location>
</feature>
<dbReference type="PROSITE" id="PS01186">
    <property type="entry name" value="EGF_2"/>
    <property type="match status" value="1"/>
</dbReference>
<dbReference type="WBParaSite" id="SPAL_0000657300.1">
    <property type="protein sequence ID" value="SPAL_0000657300.1"/>
    <property type="gene ID" value="SPAL_0000657300"/>
</dbReference>
<evidence type="ECO:0000313" key="7">
    <source>
        <dbReference type="Proteomes" id="UP000046392"/>
    </source>
</evidence>
<dbReference type="InterPro" id="IPR000742">
    <property type="entry name" value="EGF"/>
</dbReference>
<name>A0A0N5BKX0_STREA</name>
<keyword evidence="1" id="KW-0479">Metal-binding</keyword>
<keyword evidence="4" id="KW-1015">Disulfide bond</keyword>
<evidence type="ECO:0000313" key="8">
    <source>
        <dbReference type="WBParaSite" id="SPAL_0000657300.1"/>
    </source>
</evidence>
<dbReference type="PANTHER" id="PTHR10127:SF819">
    <property type="entry name" value="ZINC METALLOPROTEINASE NAS-26"/>
    <property type="match status" value="1"/>
</dbReference>
<feature type="signal peptide" evidence="5">
    <location>
        <begin position="1"/>
        <end position="26"/>
    </location>
</feature>
<dbReference type="InterPro" id="IPR001506">
    <property type="entry name" value="Peptidase_M12A"/>
</dbReference>